<reference evidence="3" key="1">
    <citation type="submission" date="2018-05" db="EMBL/GenBank/DDBJ databases">
        <authorList>
            <person name="Lanie J.A."/>
            <person name="Ng W.-L."/>
            <person name="Kazmierczak K.M."/>
            <person name="Andrzejewski T.M."/>
            <person name="Davidsen T.M."/>
            <person name="Wayne K.J."/>
            <person name="Tettelin H."/>
            <person name="Glass J.I."/>
            <person name="Rusch D."/>
            <person name="Podicherti R."/>
            <person name="Tsui H.-C.T."/>
            <person name="Winkler M.E."/>
        </authorList>
    </citation>
    <scope>NUCLEOTIDE SEQUENCE</scope>
</reference>
<dbReference type="PANTHER" id="PTHR42693">
    <property type="entry name" value="ARYLSULFATASE FAMILY MEMBER"/>
    <property type="match status" value="1"/>
</dbReference>
<dbReference type="InterPro" id="IPR050738">
    <property type="entry name" value="Sulfatase"/>
</dbReference>
<evidence type="ECO:0000313" key="3">
    <source>
        <dbReference type="EMBL" id="SVE64428.1"/>
    </source>
</evidence>
<proteinExistence type="inferred from homology"/>
<feature type="non-terminal residue" evidence="3">
    <location>
        <position position="1"/>
    </location>
</feature>
<comment type="similarity">
    <text evidence="1">Belongs to the sulfatase family.</text>
</comment>
<evidence type="ECO:0000259" key="2">
    <source>
        <dbReference type="Pfam" id="PF00884"/>
    </source>
</evidence>
<dbReference type="SUPFAM" id="SSF53649">
    <property type="entry name" value="Alkaline phosphatase-like"/>
    <property type="match status" value="1"/>
</dbReference>
<dbReference type="PANTHER" id="PTHR42693:SF33">
    <property type="entry name" value="ARYLSULFATASE"/>
    <property type="match status" value="1"/>
</dbReference>
<protein>
    <recommendedName>
        <fullName evidence="2">Sulfatase N-terminal domain-containing protein</fullName>
    </recommendedName>
</protein>
<dbReference type="EMBL" id="UINC01231756">
    <property type="protein sequence ID" value="SVE64428.1"/>
    <property type="molecule type" value="Genomic_DNA"/>
</dbReference>
<dbReference type="Pfam" id="PF00884">
    <property type="entry name" value="Sulfatase"/>
    <property type="match status" value="1"/>
</dbReference>
<accession>A0A383F7R6</accession>
<dbReference type="Gene3D" id="3.40.720.10">
    <property type="entry name" value="Alkaline Phosphatase, subunit A"/>
    <property type="match status" value="1"/>
</dbReference>
<evidence type="ECO:0000256" key="1">
    <source>
        <dbReference type="ARBA" id="ARBA00008779"/>
    </source>
</evidence>
<dbReference type="InterPro" id="IPR017850">
    <property type="entry name" value="Alkaline_phosphatase_core_sf"/>
</dbReference>
<feature type="non-terminal residue" evidence="3">
    <location>
        <position position="194"/>
    </location>
</feature>
<dbReference type="InterPro" id="IPR000917">
    <property type="entry name" value="Sulfatase_N"/>
</dbReference>
<feature type="domain" description="Sulfatase N-terminal" evidence="2">
    <location>
        <begin position="32"/>
        <end position="164"/>
    </location>
</feature>
<sequence>VKRFLTVLVTVLVVVVWVFADQISYAAKVAKPNLIFIMVDDMGKAPVGCYTGATRDSLTPNIDRLAAGGMKFNNFYSMPQCTPTRVALLTGQYPFHNGWVNHYDVPRWNLKGFSPKVYPCVGNVMKSAGYATCIAGKWQISDFRREPKILNECGFDEFCVWTGGEGGNPLSDRRYWDAYLHTSAGSSTYQGKFG</sequence>
<dbReference type="GO" id="GO:0004065">
    <property type="term" value="F:arylsulfatase activity"/>
    <property type="evidence" value="ECO:0007669"/>
    <property type="project" value="TreeGrafter"/>
</dbReference>
<dbReference type="AlphaFoldDB" id="A0A383F7R6"/>
<name>A0A383F7R6_9ZZZZ</name>
<organism evidence="3">
    <name type="scientific">marine metagenome</name>
    <dbReference type="NCBI Taxonomy" id="408172"/>
    <lineage>
        <taxon>unclassified sequences</taxon>
        <taxon>metagenomes</taxon>
        <taxon>ecological metagenomes</taxon>
    </lineage>
</organism>
<gene>
    <name evidence="3" type="ORF">METZ01_LOCUS517282</name>
</gene>